<dbReference type="GO" id="GO:0005975">
    <property type="term" value="P:carbohydrate metabolic process"/>
    <property type="evidence" value="ECO:0007669"/>
    <property type="project" value="UniProtKB-ARBA"/>
</dbReference>
<gene>
    <name evidence="3" type="ORF">BC781_101353</name>
</gene>
<dbReference type="AlphaFoldDB" id="A0A315ZFR8"/>
<keyword evidence="1" id="KW-0732">Signal</keyword>
<accession>A0A315ZFR8</accession>
<organism evidence="3 4">
    <name type="scientific">Sediminitomix flava</name>
    <dbReference type="NCBI Taxonomy" id="379075"/>
    <lineage>
        <taxon>Bacteria</taxon>
        <taxon>Pseudomonadati</taxon>
        <taxon>Bacteroidota</taxon>
        <taxon>Cytophagia</taxon>
        <taxon>Cytophagales</taxon>
        <taxon>Flammeovirgaceae</taxon>
        <taxon>Sediminitomix</taxon>
    </lineage>
</organism>
<keyword evidence="4" id="KW-1185">Reference proteome</keyword>
<keyword evidence="3" id="KW-0456">Lyase</keyword>
<feature type="domain" description="Alginate lyase 2" evidence="2">
    <location>
        <begin position="56"/>
        <end position="295"/>
    </location>
</feature>
<evidence type="ECO:0000313" key="3">
    <source>
        <dbReference type="EMBL" id="PWJ44003.1"/>
    </source>
</evidence>
<feature type="chain" id="PRO_5016348840" evidence="1">
    <location>
        <begin position="24"/>
        <end position="297"/>
    </location>
</feature>
<dbReference type="GO" id="GO:0004553">
    <property type="term" value="F:hydrolase activity, hydrolyzing O-glycosyl compounds"/>
    <property type="evidence" value="ECO:0007669"/>
    <property type="project" value="UniProtKB-ARBA"/>
</dbReference>
<comment type="caution">
    <text evidence="3">The sequence shown here is derived from an EMBL/GenBank/DDBJ whole genome shotgun (WGS) entry which is preliminary data.</text>
</comment>
<protein>
    <submittedName>
        <fullName evidence="3">Alginate lyase</fullName>
    </submittedName>
</protein>
<dbReference type="SUPFAM" id="SSF49899">
    <property type="entry name" value="Concanavalin A-like lectins/glucanases"/>
    <property type="match status" value="1"/>
</dbReference>
<dbReference type="OrthoDB" id="1408636at2"/>
<dbReference type="Proteomes" id="UP000245535">
    <property type="component" value="Unassembled WGS sequence"/>
</dbReference>
<dbReference type="Pfam" id="PF08787">
    <property type="entry name" value="Alginate_lyase2"/>
    <property type="match status" value="1"/>
</dbReference>
<dbReference type="EMBL" id="QGDO01000001">
    <property type="protein sequence ID" value="PWJ44003.1"/>
    <property type="molecule type" value="Genomic_DNA"/>
</dbReference>
<dbReference type="GO" id="GO:0016829">
    <property type="term" value="F:lyase activity"/>
    <property type="evidence" value="ECO:0007669"/>
    <property type="project" value="UniProtKB-KW"/>
</dbReference>
<evidence type="ECO:0000256" key="1">
    <source>
        <dbReference type="SAM" id="SignalP"/>
    </source>
</evidence>
<dbReference type="Gene3D" id="2.60.120.200">
    <property type="match status" value="1"/>
</dbReference>
<dbReference type="RefSeq" id="WP_109615526.1">
    <property type="nucleotide sequence ID" value="NZ_QGDO01000001.1"/>
</dbReference>
<proteinExistence type="predicted"/>
<dbReference type="PROSITE" id="PS51257">
    <property type="entry name" value="PROKAR_LIPOPROTEIN"/>
    <property type="match status" value="1"/>
</dbReference>
<sequence length="297" mass="34172">MKKYSLQTLTLLFALVFSLSSCFEESKEFEPIDDDKDPVETPVDDPVEEEVNIKWENWYLSVPLEKENGKATSIYPDIITADGLTDEQNEFFYQNEDGSYTMYTKFTGYTTSGYSDLGGGKYCRTELREFWKGNPDTNDNWYMQTGTHVLETTLKVDYCEGSGQTYVAQIHGKETEGLEGSPATIKIQWKDGDIVVEYYVKPSDGVWTSDDDEKITIATVDNEIFTMKLKVEGGKFYYGIECEAKDIDIPFTELYDYVGNGYAYQNYFKTGNYFKYNKDYEKSAQVVLYKVVTEHLD</sequence>
<feature type="signal peptide" evidence="1">
    <location>
        <begin position="1"/>
        <end position="23"/>
    </location>
</feature>
<dbReference type="InterPro" id="IPR013320">
    <property type="entry name" value="ConA-like_dom_sf"/>
</dbReference>
<reference evidence="3 4" key="1">
    <citation type="submission" date="2018-03" db="EMBL/GenBank/DDBJ databases">
        <title>Genomic Encyclopedia of Archaeal and Bacterial Type Strains, Phase II (KMG-II): from individual species to whole genera.</title>
        <authorList>
            <person name="Goeker M."/>
        </authorList>
    </citation>
    <scope>NUCLEOTIDE SEQUENCE [LARGE SCALE GENOMIC DNA]</scope>
    <source>
        <strain evidence="3 4">DSM 28229</strain>
    </source>
</reference>
<dbReference type="InterPro" id="IPR014895">
    <property type="entry name" value="Alginate_lyase_2"/>
</dbReference>
<evidence type="ECO:0000259" key="2">
    <source>
        <dbReference type="Pfam" id="PF08787"/>
    </source>
</evidence>
<evidence type="ECO:0000313" key="4">
    <source>
        <dbReference type="Proteomes" id="UP000245535"/>
    </source>
</evidence>
<name>A0A315ZFR8_SEDFL</name>